<gene>
    <name evidence="1" type="ORF">N0F65_010092</name>
</gene>
<comment type="caution">
    <text evidence="1">The sequence shown here is derived from an EMBL/GenBank/DDBJ whole genome shotgun (WGS) entry which is preliminary data.</text>
</comment>
<accession>A0AAV2YJP0</accession>
<dbReference type="EMBL" id="DAKRPA010000273">
    <property type="protein sequence ID" value="DAZ94053.1"/>
    <property type="molecule type" value="Genomic_DNA"/>
</dbReference>
<evidence type="ECO:0000313" key="2">
    <source>
        <dbReference type="Proteomes" id="UP001146120"/>
    </source>
</evidence>
<organism evidence="1 2">
    <name type="scientific">Lagenidium giganteum</name>
    <dbReference type="NCBI Taxonomy" id="4803"/>
    <lineage>
        <taxon>Eukaryota</taxon>
        <taxon>Sar</taxon>
        <taxon>Stramenopiles</taxon>
        <taxon>Oomycota</taxon>
        <taxon>Peronosporomycetes</taxon>
        <taxon>Pythiales</taxon>
        <taxon>Pythiaceae</taxon>
    </lineage>
</organism>
<dbReference type="AlphaFoldDB" id="A0AAV2YJP0"/>
<proteinExistence type="predicted"/>
<protein>
    <submittedName>
        <fullName evidence="1">Uncharacterized protein</fullName>
    </submittedName>
</protein>
<reference evidence="1" key="1">
    <citation type="submission" date="2022-11" db="EMBL/GenBank/DDBJ databases">
        <authorList>
            <person name="Morgan W.R."/>
            <person name="Tartar A."/>
        </authorList>
    </citation>
    <scope>NUCLEOTIDE SEQUENCE</scope>
    <source>
        <strain evidence="1">ARSEF 373</strain>
    </source>
</reference>
<name>A0AAV2YJP0_9STRA</name>
<feature type="non-terminal residue" evidence="1">
    <location>
        <position position="156"/>
    </location>
</feature>
<keyword evidence="2" id="KW-1185">Reference proteome</keyword>
<evidence type="ECO:0000313" key="1">
    <source>
        <dbReference type="EMBL" id="DAZ94053.1"/>
    </source>
</evidence>
<reference evidence="1" key="2">
    <citation type="journal article" date="2023" name="Microbiol Resour">
        <title>Decontamination and Annotation of the Draft Genome Sequence of the Oomycete Lagenidium giganteum ARSEF 373.</title>
        <authorList>
            <person name="Morgan W.R."/>
            <person name="Tartar A."/>
        </authorList>
    </citation>
    <scope>NUCLEOTIDE SEQUENCE</scope>
    <source>
        <strain evidence="1">ARSEF 373</strain>
    </source>
</reference>
<dbReference type="Proteomes" id="UP001146120">
    <property type="component" value="Unassembled WGS sequence"/>
</dbReference>
<sequence length="156" mass="17784">MSDVSMRTAPPSPTKPKLKDIRCTVFSGKEVYLSLGAGFENFIFEFEHSVRTEARLNNSVWTDELKASVIVNFLHGRASRFFHKKNAFIDSIMLGDQSKLVLDVFCANACPELAPTLIAHQNPKNDDFLEEADRAKDLLYQLRGDGRNYNARRHHR</sequence>